<dbReference type="PANTHER" id="PTHR46082">
    <property type="entry name" value="ATP/GTP-BINDING PROTEIN-RELATED"/>
    <property type="match status" value="1"/>
</dbReference>
<evidence type="ECO:0000313" key="1">
    <source>
        <dbReference type="EMBL" id="KAL2783246.1"/>
    </source>
</evidence>
<dbReference type="Proteomes" id="UP001610563">
    <property type="component" value="Unassembled WGS sequence"/>
</dbReference>
<dbReference type="Gene3D" id="3.40.50.1580">
    <property type="entry name" value="Nucleoside phosphorylase domain"/>
    <property type="match status" value="1"/>
</dbReference>
<name>A0ABR4FJ15_9EURO</name>
<comment type="caution">
    <text evidence="1">The sequence shown here is derived from an EMBL/GenBank/DDBJ whole genome shotgun (WGS) entry which is preliminary data.</text>
</comment>
<gene>
    <name evidence="1" type="ORF">BJX66DRAFT_345105</name>
</gene>
<dbReference type="InterPro" id="IPR053137">
    <property type="entry name" value="NLR-like"/>
</dbReference>
<organism evidence="1 2">
    <name type="scientific">Aspergillus keveii</name>
    <dbReference type="NCBI Taxonomy" id="714993"/>
    <lineage>
        <taxon>Eukaryota</taxon>
        <taxon>Fungi</taxon>
        <taxon>Dikarya</taxon>
        <taxon>Ascomycota</taxon>
        <taxon>Pezizomycotina</taxon>
        <taxon>Eurotiomycetes</taxon>
        <taxon>Eurotiomycetidae</taxon>
        <taxon>Eurotiales</taxon>
        <taxon>Aspergillaceae</taxon>
        <taxon>Aspergillus</taxon>
        <taxon>Aspergillus subgen. Nidulantes</taxon>
    </lineage>
</organism>
<dbReference type="PANTHER" id="PTHR46082:SF6">
    <property type="entry name" value="AAA+ ATPASE DOMAIN-CONTAINING PROTEIN-RELATED"/>
    <property type="match status" value="1"/>
</dbReference>
<evidence type="ECO:0008006" key="3">
    <source>
        <dbReference type="Google" id="ProtNLM"/>
    </source>
</evidence>
<accession>A0ABR4FJ15</accession>
<dbReference type="EMBL" id="JBFTWV010000253">
    <property type="protein sequence ID" value="KAL2783246.1"/>
    <property type="molecule type" value="Genomic_DNA"/>
</dbReference>
<dbReference type="SUPFAM" id="SSF53167">
    <property type="entry name" value="Purine and uridine phosphorylases"/>
    <property type="match status" value="1"/>
</dbReference>
<keyword evidence="2" id="KW-1185">Reference proteome</keyword>
<sequence length="271" mass="29532">MAIQYLAKELLHFFPKTTVSMIVSTGSGIPGIGIPKDSGYSIGKEGEQHDIRLGDVVISSPVGLYGGVANVDNDIQLPNRIKVLPRHVNSMSQDARGTVLDMKLHRDQETVRVAKYLVELQQKDAHMKRTCAFPNTAKDLYFEPDYKHQGAYGAGCQRCDASQAVKRPARKTTNPEIFFGTIASRKNLDIDVETRKGIKHDTGALAVQAGAMCLMYSLAPLVVTGIADYADSHRNEHWQKYAAATAAACAKALVGNVPIYDDEVCARAALN</sequence>
<proteinExistence type="predicted"/>
<reference evidence="1 2" key="1">
    <citation type="submission" date="2024-07" db="EMBL/GenBank/DDBJ databases">
        <title>Section-level genome sequencing and comparative genomics of Aspergillus sections Usti and Cavernicolus.</title>
        <authorList>
            <consortium name="Lawrence Berkeley National Laboratory"/>
            <person name="Nybo J.L."/>
            <person name="Vesth T.C."/>
            <person name="Theobald S."/>
            <person name="Frisvad J.C."/>
            <person name="Larsen T.O."/>
            <person name="Kjaerboelling I."/>
            <person name="Rothschild-Mancinelli K."/>
            <person name="Lyhne E.K."/>
            <person name="Kogle M.E."/>
            <person name="Barry K."/>
            <person name="Clum A."/>
            <person name="Na H."/>
            <person name="Ledsgaard L."/>
            <person name="Lin J."/>
            <person name="Lipzen A."/>
            <person name="Kuo A."/>
            <person name="Riley R."/>
            <person name="Mondo S."/>
            <person name="Labutti K."/>
            <person name="Haridas S."/>
            <person name="Pangalinan J."/>
            <person name="Salamov A.A."/>
            <person name="Simmons B.A."/>
            <person name="Magnuson J.K."/>
            <person name="Chen J."/>
            <person name="Drula E."/>
            <person name="Henrissat B."/>
            <person name="Wiebenga A."/>
            <person name="Lubbers R.J."/>
            <person name="Gomes A.C."/>
            <person name="Makela M.R."/>
            <person name="Stajich J."/>
            <person name="Grigoriev I.V."/>
            <person name="Mortensen U.H."/>
            <person name="De Vries R.P."/>
            <person name="Baker S.E."/>
            <person name="Andersen M.R."/>
        </authorList>
    </citation>
    <scope>NUCLEOTIDE SEQUENCE [LARGE SCALE GENOMIC DNA]</scope>
    <source>
        <strain evidence="1 2">CBS 209.92</strain>
    </source>
</reference>
<protein>
    <recommendedName>
        <fullName evidence="3">Nucleoside phosphorylase domain-containing protein</fullName>
    </recommendedName>
</protein>
<evidence type="ECO:0000313" key="2">
    <source>
        <dbReference type="Proteomes" id="UP001610563"/>
    </source>
</evidence>
<dbReference type="InterPro" id="IPR035994">
    <property type="entry name" value="Nucleoside_phosphorylase_sf"/>
</dbReference>